<gene>
    <name evidence="8" type="primary">LOC112043654</name>
</gene>
<reference evidence="8" key="1">
    <citation type="submission" date="2025-08" db="UniProtKB">
        <authorList>
            <consortium name="RefSeq"/>
        </authorList>
    </citation>
    <scope>IDENTIFICATION</scope>
</reference>
<dbReference type="InterPro" id="IPR036388">
    <property type="entry name" value="WH-like_DNA-bd_sf"/>
</dbReference>
<evidence type="ECO:0000259" key="6">
    <source>
        <dbReference type="PROSITE" id="PS51433"/>
    </source>
</evidence>
<dbReference type="InterPro" id="IPR013761">
    <property type="entry name" value="SAM/pointed_sf"/>
</dbReference>
<dbReference type="Gene3D" id="1.10.10.10">
    <property type="entry name" value="Winged helix-like DNA-binding domain superfamily/Winged helix DNA-binding domain"/>
    <property type="match status" value="1"/>
</dbReference>
<evidence type="ECO:0000256" key="2">
    <source>
        <dbReference type="ARBA" id="ARBA00023125"/>
    </source>
</evidence>
<dbReference type="InterPro" id="IPR046328">
    <property type="entry name" value="ETS_fam"/>
</dbReference>
<sequence>MTPRRRYKRAPSRAPAYRRPPAACALMLRVLPAPPARHACMERAPASPPASSSDSDSEGEEILVPGDPTQWGREDVERCVQWVSRKFSLPEPRGLLLPDTGGELLTYTEDDWIHVCEGNAQAARIFHAYLQHAHASAGRGPPPPRLPELERARPAERGPPEPFAPSARGGQVQLWQFLLEELAARAPGIEWVASSSVLQGNPADGEFRLSDPDEVARRWGRRKQKPNMNYDKLSRALRYYYDKNIMSKVHGTRYAYRFSWAGLAAACQAHPDPPYWPYAPRPPPQPQPGPAPHPPHPPHPQPPQHLHAPPEPPQHDAGAPPPAQQHGPPHQ</sequence>
<comment type="subcellular location">
    <subcellularLocation>
        <location evidence="3">Nucleus</location>
    </subcellularLocation>
</comment>
<dbReference type="InterPro" id="IPR000418">
    <property type="entry name" value="Ets_dom"/>
</dbReference>
<name>A0ABM3LKJ4_BICAN</name>
<dbReference type="PANTHER" id="PTHR11849:SF304">
    <property type="entry name" value="DNA-BINDING PROTEIN D-ETS-3"/>
    <property type="match status" value="1"/>
</dbReference>
<dbReference type="Proteomes" id="UP001652582">
    <property type="component" value="Chromosome 9"/>
</dbReference>
<evidence type="ECO:0000256" key="1">
    <source>
        <dbReference type="ARBA" id="ARBA00005562"/>
    </source>
</evidence>
<dbReference type="SMART" id="SM00413">
    <property type="entry name" value="ETS"/>
    <property type="match status" value="1"/>
</dbReference>
<feature type="region of interest" description="Disordered" evidence="4">
    <location>
        <begin position="276"/>
        <end position="331"/>
    </location>
</feature>
<dbReference type="PROSITE" id="PS51433">
    <property type="entry name" value="PNT"/>
    <property type="match status" value="1"/>
</dbReference>
<dbReference type="PROSITE" id="PS00346">
    <property type="entry name" value="ETS_DOMAIN_2"/>
    <property type="match status" value="1"/>
</dbReference>
<feature type="domain" description="PNT" evidence="6">
    <location>
        <begin position="50"/>
        <end position="137"/>
    </location>
</feature>
<feature type="domain" description="ETS" evidence="5">
    <location>
        <begin position="172"/>
        <end position="259"/>
    </location>
</feature>
<proteinExistence type="inferred from homology"/>
<dbReference type="InterPro" id="IPR003118">
    <property type="entry name" value="Pointed_dom"/>
</dbReference>
<comment type="similarity">
    <text evidence="1 3">Belongs to the ETS family.</text>
</comment>
<keyword evidence="2 3" id="KW-0238">DNA-binding</keyword>
<dbReference type="PRINTS" id="PR00454">
    <property type="entry name" value="ETSDOMAIN"/>
</dbReference>
<dbReference type="SUPFAM" id="SSF47769">
    <property type="entry name" value="SAM/Pointed domain"/>
    <property type="match status" value="1"/>
</dbReference>
<protein>
    <submittedName>
        <fullName evidence="8">DNA-binding protein D-ETS-6-like isoform X1</fullName>
    </submittedName>
</protein>
<evidence type="ECO:0000259" key="5">
    <source>
        <dbReference type="PROSITE" id="PS50061"/>
    </source>
</evidence>
<evidence type="ECO:0000313" key="8">
    <source>
        <dbReference type="RefSeq" id="XP_052739594.1"/>
    </source>
</evidence>
<dbReference type="InterPro" id="IPR036390">
    <property type="entry name" value="WH_DNA-bd_sf"/>
</dbReference>
<accession>A0ABM3LKJ4</accession>
<keyword evidence="3" id="KW-0539">Nucleus</keyword>
<dbReference type="GeneID" id="112043654"/>
<feature type="region of interest" description="Disordered" evidence="4">
    <location>
        <begin position="40"/>
        <end position="71"/>
    </location>
</feature>
<evidence type="ECO:0000313" key="7">
    <source>
        <dbReference type="Proteomes" id="UP001652582"/>
    </source>
</evidence>
<dbReference type="SUPFAM" id="SSF46785">
    <property type="entry name" value="Winged helix' DNA-binding domain"/>
    <property type="match status" value="1"/>
</dbReference>
<dbReference type="RefSeq" id="XP_052739594.1">
    <property type="nucleotide sequence ID" value="XM_052883634.1"/>
</dbReference>
<feature type="compositionally biased region" description="Pro residues" evidence="4">
    <location>
        <begin position="276"/>
        <end position="303"/>
    </location>
</feature>
<dbReference type="PROSITE" id="PS50061">
    <property type="entry name" value="ETS_DOMAIN_3"/>
    <property type="match status" value="1"/>
</dbReference>
<evidence type="ECO:0000256" key="3">
    <source>
        <dbReference type="RuleBase" id="RU004019"/>
    </source>
</evidence>
<feature type="compositionally biased region" description="Basic and acidic residues" evidence="4">
    <location>
        <begin position="147"/>
        <end position="159"/>
    </location>
</feature>
<dbReference type="Gene3D" id="1.10.150.50">
    <property type="entry name" value="Transcription Factor, Ets-1"/>
    <property type="match status" value="1"/>
</dbReference>
<evidence type="ECO:0000256" key="4">
    <source>
        <dbReference type="SAM" id="MobiDB-lite"/>
    </source>
</evidence>
<keyword evidence="7" id="KW-1185">Reference proteome</keyword>
<organism evidence="7 8">
    <name type="scientific">Bicyclus anynana</name>
    <name type="common">Squinting bush brown butterfly</name>
    <dbReference type="NCBI Taxonomy" id="110368"/>
    <lineage>
        <taxon>Eukaryota</taxon>
        <taxon>Metazoa</taxon>
        <taxon>Ecdysozoa</taxon>
        <taxon>Arthropoda</taxon>
        <taxon>Hexapoda</taxon>
        <taxon>Insecta</taxon>
        <taxon>Pterygota</taxon>
        <taxon>Neoptera</taxon>
        <taxon>Endopterygota</taxon>
        <taxon>Lepidoptera</taxon>
        <taxon>Glossata</taxon>
        <taxon>Ditrysia</taxon>
        <taxon>Papilionoidea</taxon>
        <taxon>Nymphalidae</taxon>
        <taxon>Satyrinae</taxon>
        <taxon>Satyrini</taxon>
        <taxon>Mycalesina</taxon>
        <taxon>Bicyclus</taxon>
    </lineage>
</organism>
<feature type="region of interest" description="Disordered" evidence="4">
    <location>
        <begin position="135"/>
        <end position="167"/>
    </location>
</feature>
<dbReference type="PANTHER" id="PTHR11849">
    <property type="entry name" value="ETS"/>
    <property type="match status" value="1"/>
</dbReference>
<dbReference type="Pfam" id="PF00178">
    <property type="entry name" value="Ets"/>
    <property type="match status" value="1"/>
</dbReference>